<dbReference type="AlphaFoldDB" id="A0A443JRF6"/>
<dbReference type="RefSeq" id="WP_128208070.1">
    <property type="nucleotide sequence ID" value="NZ_JBHRSO010000013.1"/>
</dbReference>
<sequence length="79" mass="8780">MKINDVKARVEAAGLMALEQRGFYSHFIRIRTPDYHTLGTIDIGDDGEVPDAEVERMINRHQPPTNLGARDGSSQPSSE</sequence>
<dbReference type="Proteomes" id="UP000284476">
    <property type="component" value="Unassembled WGS sequence"/>
</dbReference>
<reference evidence="2 3" key="1">
    <citation type="submission" date="2019-01" db="EMBL/GenBank/DDBJ databases">
        <title>Sinorhodobacter populi sp. nov. isolated from the symptomatic bark tissue of Populus euramericana canker.</title>
        <authorList>
            <person name="Xu G."/>
        </authorList>
    </citation>
    <scope>NUCLEOTIDE SEQUENCE [LARGE SCALE GENOMIC DNA]</scope>
    <source>
        <strain evidence="2 3">SK2B-1</strain>
    </source>
</reference>
<proteinExistence type="predicted"/>
<accession>A0A443JRF6</accession>
<protein>
    <submittedName>
        <fullName evidence="2">Uncharacterized protein</fullName>
    </submittedName>
</protein>
<comment type="caution">
    <text evidence="2">The sequence shown here is derived from an EMBL/GenBank/DDBJ whole genome shotgun (WGS) entry which is preliminary data.</text>
</comment>
<feature type="region of interest" description="Disordered" evidence="1">
    <location>
        <begin position="58"/>
        <end position="79"/>
    </location>
</feature>
<organism evidence="2 3">
    <name type="scientific">Paenirhodobacter populi</name>
    <dbReference type="NCBI Taxonomy" id="2306993"/>
    <lineage>
        <taxon>Bacteria</taxon>
        <taxon>Pseudomonadati</taxon>
        <taxon>Pseudomonadota</taxon>
        <taxon>Alphaproteobacteria</taxon>
        <taxon>Rhodobacterales</taxon>
        <taxon>Rhodobacter group</taxon>
        <taxon>Paenirhodobacter</taxon>
    </lineage>
</organism>
<evidence type="ECO:0000313" key="2">
    <source>
        <dbReference type="EMBL" id="RWR23086.1"/>
    </source>
</evidence>
<evidence type="ECO:0000256" key="1">
    <source>
        <dbReference type="SAM" id="MobiDB-lite"/>
    </source>
</evidence>
<dbReference type="EMBL" id="SAUZ01000004">
    <property type="protein sequence ID" value="RWR23086.1"/>
    <property type="molecule type" value="Genomic_DNA"/>
</dbReference>
<evidence type="ECO:0000313" key="3">
    <source>
        <dbReference type="Proteomes" id="UP000284476"/>
    </source>
</evidence>
<gene>
    <name evidence="2" type="ORF">D2T30_05550</name>
</gene>
<reference evidence="2 3" key="2">
    <citation type="submission" date="2019-01" db="EMBL/GenBank/DDBJ databases">
        <authorList>
            <person name="Li Y."/>
        </authorList>
    </citation>
    <scope>NUCLEOTIDE SEQUENCE [LARGE SCALE GENOMIC DNA]</scope>
    <source>
        <strain evidence="2 3">SK2B-1</strain>
    </source>
</reference>
<name>A0A443JRF6_9RHOB</name>